<reference evidence="1 2" key="1">
    <citation type="submission" date="2017-07" db="EMBL/GenBank/DDBJ databases">
        <title>Leptospira spp. isolated from tropical soils.</title>
        <authorList>
            <person name="Thibeaux R."/>
            <person name="Iraola G."/>
            <person name="Ferres I."/>
            <person name="Bierque E."/>
            <person name="Girault D."/>
            <person name="Soupe-Gilbert M.-E."/>
            <person name="Picardeau M."/>
            <person name="Goarant C."/>
        </authorList>
    </citation>
    <scope>NUCLEOTIDE SEQUENCE [LARGE SCALE GENOMIC DNA]</scope>
    <source>
        <strain evidence="1 2">MCA1-C-A1</strain>
    </source>
</reference>
<dbReference type="SUPFAM" id="SSF143011">
    <property type="entry name" value="RelE-like"/>
    <property type="match status" value="1"/>
</dbReference>
<proteinExistence type="predicted"/>
<evidence type="ECO:0000313" key="2">
    <source>
        <dbReference type="Proteomes" id="UP000232196"/>
    </source>
</evidence>
<comment type="caution">
    <text evidence="1">The sequence shown here is derived from an EMBL/GenBank/DDBJ whole genome shotgun (WGS) entry which is preliminary data.</text>
</comment>
<dbReference type="OrthoDB" id="9801102at2"/>
<dbReference type="Gene3D" id="3.30.2310.20">
    <property type="entry name" value="RelE-like"/>
    <property type="match status" value="1"/>
</dbReference>
<accession>A0A2M9X863</accession>
<keyword evidence="2" id="KW-1185">Reference proteome</keyword>
<dbReference type="AlphaFoldDB" id="A0A2M9X863"/>
<name>A0A2M9X863_9LEPT</name>
<organism evidence="1 2">
    <name type="scientific">Leptospira hartskeerlii</name>
    <dbReference type="NCBI Taxonomy" id="2023177"/>
    <lineage>
        <taxon>Bacteria</taxon>
        <taxon>Pseudomonadati</taxon>
        <taxon>Spirochaetota</taxon>
        <taxon>Spirochaetia</taxon>
        <taxon>Leptospirales</taxon>
        <taxon>Leptospiraceae</taxon>
        <taxon>Leptospira</taxon>
    </lineage>
</organism>
<dbReference type="PANTHER" id="PTHR40266">
    <property type="entry name" value="TOXIN HIGB-1"/>
    <property type="match status" value="1"/>
</dbReference>
<dbReference type="InterPro" id="IPR007711">
    <property type="entry name" value="HigB-1"/>
</dbReference>
<sequence>MIKSFGDKETEKIFHQEFSKKIPPEIQSRALVKLLILENAEREEDLKSPPANRFEHLKGNLKNYCSIRINDQWRITFKFSEGNCFDVSIVDYH</sequence>
<dbReference type="EMBL" id="NPDN01000021">
    <property type="protein sequence ID" value="PJZ23888.1"/>
    <property type="molecule type" value="Genomic_DNA"/>
</dbReference>
<evidence type="ECO:0000313" key="1">
    <source>
        <dbReference type="EMBL" id="PJZ23888.1"/>
    </source>
</evidence>
<dbReference type="Pfam" id="PF05015">
    <property type="entry name" value="HigB-like_toxin"/>
    <property type="match status" value="1"/>
</dbReference>
<protein>
    <submittedName>
        <fullName evidence="1">Plasmid maintenance system killer protein</fullName>
    </submittedName>
</protein>
<dbReference type="Proteomes" id="UP000232196">
    <property type="component" value="Unassembled WGS sequence"/>
</dbReference>
<dbReference type="InterPro" id="IPR035093">
    <property type="entry name" value="RelE/ParE_toxin_dom_sf"/>
</dbReference>
<dbReference type="PANTHER" id="PTHR40266:SF2">
    <property type="entry name" value="TOXIN HIGB-1"/>
    <property type="match status" value="1"/>
</dbReference>
<gene>
    <name evidence="1" type="ORF">CH357_18850</name>
</gene>
<dbReference type="RefSeq" id="WP_100708315.1">
    <property type="nucleotide sequence ID" value="NZ_NPDL01000006.1"/>
</dbReference>